<gene>
    <name evidence="4" type="ORF">Pfra01_002898400</name>
</gene>
<dbReference type="InterPro" id="IPR000542">
    <property type="entry name" value="Carn_acyl_trans"/>
</dbReference>
<organism evidence="4 5">
    <name type="scientific">Phytophthora fragariaefolia</name>
    <dbReference type="NCBI Taxonomy" id="1490495"/>
    <lineage>
        <taxon>Eukaryota</taxon>
        <taxon>Sar</taxon>
        <taxon>Stramenopiles</taxon>
        <taxon>Oomycota</taxon>
        <taxon>Peronosporomycetes</taxon>
        <taxon>Peronosporales</taxon>
        <taxon>Peronosporaceae</taxon>
        <taxon>Phytophthora</taxon>
    </lineage>
</organism>
<protein>
    <submittedName>
        <fullName evidence="4">Unnamed protein product</fullName>
    </submittedName>
</protein>
<comment type="caution">
    <text evidence="4">The sequence shown here is derived from an EMBL/GenBank/DDBJ whole genome shotgun (WGS) entry which is preliminary data.</text>
</comment>
<comment type="similarity">
    <text evidence="1">Belongs to the carnitine/choline acetyltransferase family.</text>
</comment>
<proteinExistence type="inferred from homology"/>
<dbReference type="SUPFAM" id="SSF52777">
    <property type="entry name" value="CoA-dependent acyltransferases"/>
    <property type="match status" value="1"/>
</dbReference>
<reference evidence="4" key="1">
    <citation type="submission" date="2023-04" db="EMBL/GenBank/DDBJ databases">
        <title>Phytophthora fragariaefolia NBRC 109709.</title>
        <authorList>
            <person name="Ichikawa N."/>
            <person name="Sato H."/>
            <person name="Tonouchi N."/>
        </authorList>
    </citation>
    <scope>NUCLEOTIDE SEQUENCE</scope>
    <source>
        <strain evidence="4">NBRC 109709</strain>
    </source>
</reference>
<feature type="domain" description="Choline/carnitine acyltransferase" evidence="3">
    <location>
        <begin position="63"/>
        <end position="134"/>
    </location>
</feature>
<dbReference type="InterPro" id="IPR039551">
    <property type="entry name" value="Cho/carn_acyl_trans"/>
</dbReference>
<dbReference type="PANTHER" id="PTHR22589:SF31">
    <property type="entry name" value="CARNITINE O-PALMITOYLTRANSFERASE"/>
    <property type="match status" value="1"/>
</dbReference>
<sequence length="147" mass="16172">MIDDEQDDSNHNWDQQTPPNLEDSAIFAERAATANSRFEKISVHFSSTKSYTRQVINSPQQQTDNWPLVEKALEGSKFSIDDARCPGGGFGPVAEDGYGVSYMVAGENMLGFHISSKKSCPSTSSDKFAGDIEQALADLKALWHPKE</sequence>
<evidence type="ECO:0000256" key="1">
    <source>
        <dbReference type="ARBA" id="ARBA00005232"/>
    </source>
</evidence>
<dbReference type="GO" id="GO:0004095">
    <property type="term" value="F:carnitine O-palmitoyltransferase activity"/>
    <property type="evidence" value="ECO:0007669"/>
    <property type="project" value="TreeGrafter"/>
</dbReference>
<dbReference type="GO" id="GO:0005739">
    <property type="term" value="C:mitochondrion"/>
    <property type="evidence" value="ECO:0007669"/>
    <property type="project" value="TreeGrafter"/>
</dbReference>
<dbReference type="EMBL" id="BSXT01013706">
    <property type="protein sequence ID" value="GMF89418.1"/>
    <property type="molecule type" value="Genomic_DNA"/>
</dbReference>
<dbReference type="GO" id="GO:0009437">
    <property type="term" value="P:carnitine metabolic process"/>
    <property type="evidence" value="ECO:0007669"/>
    <property type="project" value="TreeGrafter"/>
</dbReference>
<evidence type="ECO:0000313" key="5">
    <source>
        <dbReference type="Proteomes" id="UP001165121"/>
    </source>
</evidence>
<evidence type="ECO:0000256" key="2">
    <source>
        <dbReference type="SAM" id="MobiDB-lite"/>
    </source>
</evidence>
<keyword evidence="5" id="KW-1185">Reference proteome</keyword>
<accession>A0A9W7DAR2</accession>
<dbReference type="InterPro" id="IPR023213">
    <property type="entry name" value="CAT-like_dom_sf"/>
</dbReference>
<dbReference type="OrthoDB" id="240216at2759"/>
<dbReference type="Gene3D" id="3.30.559.10">
    <property type="entry name" value="Chloramphenicol acetyltransferase-like domain"/>
    <property type="match status" value="1"/>
</dbReference>
<evidence type="ECO:0000259" key="3">
    <source>
        <dbReference type="Pfam" id="PF00755"/>
    </source>
</evidence>
<feature type="region of interest" description="Disordered" evidence="2">
    <location>
        <begin position="1"/>
        <end position="23"/>
    </location>
</feature>
<dbReference type="AlphaFoldDB" id="A0A9W7DAR2"/>
<dbReference type="Pfam" id="PF00755">
    <property type="entry name" value="Carn_acyltransf"/>
    <property type="match status" value="1"/>
</dbReference>
<dbReference type="PANTHER" id="PTHR22589">
    <property type="entry name" value="CARNITINE O-ACYLTRANSFERASE"/>
    <property type="match status" value="1"/>
</dbReference>
<dbReference type="Proteomes" id="UP001165121">
    <property type="component" value="Unassembled WGS sequence"/>
</dbReference>
<dbReference type="GO" id="GO:0006631">
    <property type="term" value="P:fatty acid metabolic process"/>
    <property type="evidence" value="ECO:0007669"/>
    <property type="project" value="TreeGrafter"/>
</dbReference>
<evidence type="ECO:0000313" key="4">
    <source>
        <dbReference type="EMBL" id="GMF89418.1"/>
    </source>
</evidence>
<name>A0A9W7DAR2_9STRA</name>